<dbReference type="InterPro" id="IPR049050">
    <property type="entry name" value="nSTAND3"/>
</dbReference>
<protein>
    <recommendedName>
        <fullName evidence="1">Novel STAND NTPase 3 domain-containing protein</fullName>
    </recommendedName>
</protein>
<evidence type="ECO:0000313" key="2">
    <source>
        <dbReference type="EMBL" id="MBO1434749.1"/>
    </source>
</evidence>
<dbReference type="Proteomes" id="UP000692816">
    <property type="component" value="Unassembled WGS sequence"/>
</dbReference>
<organism evidence="2 3">
    <name type="scientific">Bradyrhizobium quebecense</name>
    <dbReference type="NCBI Taxonomy" id="2748629"/>
    <lineage>
        <taxon>Bacteria</taxon>
        <taxon>Pseudomonadati</taxon>
        <taxon>Pseudomonadota</taxon>
        <taxon>Alphaproteobacteria</taxon>
        <taxon>Hyphomicrobiales</taxon>
        <taxon>Nitrobacteraceae</taxon>
        <taxon>Bradyrhizobium</taxon>
    </lineage>
</organism>
<comment type="caution">
    <text evidence="2">The sequence shown here is derived from an EMBL/GenBank/DDBJ whole genome shotgun (WGS) entry which is preliminary data.</text>
</comment>
<keyword evidence="3" id="KW-1185">Reference proteome</keyword>
<reference evidence="2" key="1">
    <citation type="journal article" date="2021" name="Int. J. Syst. Evol. Microbiol.">
        <title>Bradyrhizobium septentrionale sp. nov. (sv. septentrionale) and Bradyrhizobium quebecense sp. nov. (sv. septentrionale) associated with legumes native to Canada possess rearranged symbiosis genes and numerous insertion sequences.</title>
        <authorList>
            <person name="Bromfield E.S.P."/>
            <person name="Cloutier S."/>
        </authorList>
    </citation>
    <scope>NUCLEOTIDE SEQUENCE</scope>
    <source>
        <strain evidence="2">12S5</strain>
    </source>
</reference>
<gene>
    <name evidence="2" type="ORF">J4P68_36395</name>
</gene>
<dbReference type="EMBL" id="JAGEPA010000001">
    <property type="protein sequence ID" value="MBO1434749.1"/>
    <property type="molecule type" value="Genomic_DNA"/>
</dbReference>
<evidence type="ECO:0000313" key="3">
    <source>
        <dbReference type="Proteomes" id="UP000692816"/>
    </source>
</evidence>
<name>A0ABS3MTB5_9BRAD</name>
<accession>A0ABS3MTB5</accession>
<dbReference type="Pfam" id="PF20720">
    <property type="entry name" value="nSTAND3"/>
    <property type="match status" value="1"/>
</dbReference>
<proteinExistence type="predicted"/>
<feature type="domain" description="Novel STAND NTPase 3" evidence="1">
    <location>
        <begin position="245"/>
        <end position="389"/>
    </location>
</feature>
<dbReference type="InterPro" id="IPR016024">
    <property type="entry name" value="ARM-type_fold"/>
</dbReference>
<dbReference type="RefSeq" id="WP_207838277.1">
    <property type="nucleotide sequence ID" value="NZ_CP088282.1"/>
</dbReference>
<dbReference type="SUPFAM" id="SSF48371">
    <property type="entry name" value="ARM repeat"/>
    <property type="match status" value="1"/>
</dbReference>
<sequence>MSASADHKQGEGDGGSGGHSIAGYEYQIDVSVWLALDLVLANRLAHELILEPAFEEDIEADLAENEPGRLTSTAALDGYRLIVQAKLRSGDAWTVAGVKALLKHGETRPSAAKRLEDRKARYLLITSAGLNGGTRGLRVRRAGSWPNSEDMPVTIKSALPAGSAGRVAIIGNEDEERLATDIKTLLTESFRVPNAKLDNCRKALREQARVRIGGAGGGRWTRAQLEQVIRGHDGYIASSPELDHYVPPTNWAELRAAMGERHAALIIGQSGTGKTMATHKLYDDLRKEVPGLARVPITLGPDQLRDDVTDPPVLYDIEDPWGRYDFDPKSRPWNDQLAQFFAKARPDRMIVATSRLDVAQSAGALETVKPWRVGLEAEHYGQAERRRLYRTRIDALPRKLQPLAKESEGTVLAELATPLEIQKFFDALPTLDDKDRRNPARLVAKAIRRAHQDSIERTVVDQIEERGDVRAAAVLWGLLKANDKLSLRLLREIEEPLAEIGPQFEKGVSPLVTFFVAARNLRQAESTIAYYHPRVEAGIEQALDRDRLVARRTLLLLIDILVAPDGPGEAWGIAASARLLLAADRTPGLKPAPSATAQAKIDAWLASELAKGGKEFEDNLNLAEAAGSTDSNVSEIARFLLHRPDRTFGRMHIWGPPEHDKAWYGRMRADPAVKAVVETFIRDVLPRARDDFRVSFVTEAERVAPGLTPAFLAAASTAVHYGVTHTYDAIAEGALGDLAGFEAIVDTAVAVRTPSAADQERYAEIHLAIVNGEYSEDYAEHLSDNEDGWTAGEFLEAYVQQVRATVGWRHLAVHRHRNRLLYYWLRELAKDEAPDPGEIAGAFAVGSGSKDEDDLWHVLAKAWDITFEPALVERIVEGHAEPQVRLAALTCLAERAVERLPAICREIADRGQDGRLVEIAIDLGEMRRKRSDFDGSRHGEAAERAAVLLPPLLKEISDAACALETKAAPILSDQARELLARAGSPSEEVRLFRVTLDKHLAMLVTDDVRWLLANTDDANNAAEAIETAVRHGMMAEIEAGLSHRFAAVVTRALKAVATPMTAPLPEALLALANHKGSPVRKALVELLDAKPHPEHLPALLVLAKDDWSPRSSYQGEEDDYPIAHAAIGAIGKLGPLEDGVAHELYRLAIDTRDSDIRYETFALLVRAADARFQGQLFDLAVNPGRRTVRLAAAGALMAGHERVTPETVNRIAPQLLATRIEGIASRLLLLVAVRAEIDQVLKAAEALSTMEKRRVLLLLVIWIVRERDASAAERIARMLPANHVGVKWALAGAKGKLGDTALDDLGDPISVEQVLLFMEPKKKKKR</sequence>
<evidence type="ECO:0000259" key="1">
    <source>
        <dbReference type="Pfam" id="PF20720"/>
    </source>
</evidence>